<evidence type="ECO:0000313" key="4">
    <source>
        <dbReference type="Proteomes" id="UP000054845"/>
    </source>
</evidence>
<dbReference type="Gene3D" id="2.60.120.200">
    <property type="match status" value="1"/>
</dbReference>
<dbReference type="SUPFAM" id="SSF49899">
    <property type="entry name" value="Concanavalin A-like lectins/glucanases"/>
    <property type="match status" value="1"/>
</dbReference>
<dbReference type="PANTHER" id="PTHR10963:SF24">
    <property type="entry name" value="GLYCOSIDASE C21B10.07-RELATED"/>
    <property type="match status" value="1"/>
</dbReference>
<feature type="signal peptide" evidence="1">
    <location>
        <begin position="1"/>
        <end position="21"/>
    </location>
</feature>
<name>A0A0N7L8T3_9BASI</name>
<dbReference type="STRING" id="401625.A0A0N7L8T3"/>
<dbReference type="OrthoDB" id="192832at2759"/>
<dbReference type="GO" id="GO:0004553">
    <property type="term" value="F:hydrolase activity, hydrolyzing O-glycosyl compounds"/>
    <property type="evidence" value="ECO:0007669"/>
    <property type="project" value="InterPro"/>
</dbReference>
<evidence type="ECO:0000259" key="2">
    <source>
        <dbReference type="PROSITE" id="PS51762"/>
    </source>
</evidence>
<dbReference type="EMBL" id="CCYA01000065">
    <property type="protein sequence ID" value="CEH11866.1"/>
    <property type="molecule type" value="Genomic_DNA"/>
</dbReference>
<organism evidence="3 4">
    <name type="scientific">Ceraceosorus bombacis</name>
    <dbReference type="NCBI Taxonomy" id="401625"/>
    <lineage>
        <taxon>Eukaryota</taxon>
        <taxon>Fungi</taxon>
        <taxon>Dikarya</taxon>
        <taxon>Basidiomycota</taxon>
        <taxon>Ustilaginomycotina</taxon>
        <taxon>Exobasidiomycetes</taxon>
        <taxon>Ceraceosorales</taxon>
        <taxon>Ceraceosoraceae</taxon>
        <taxon>Ceraceosorus</taxon>
    </lineage>
</organism>
<feature type="domain" description="GH16" evidence="2">
    <location>
        <begin position="33"/>
        <end position="293"/>
    </location>
</feature>
<dbReference type="InterPro" id="IPR050546">
    <property type="entry name" value="Glycosyl_Hydrlase_16"/>
</dbReference>
<protein>
    <recommendedName>
        <fullName evidence="2">GH16 domain-containing protein</fullName>
    </recommendedName>
</protein>
<proteinExistence type="predicted"/>
<dbReference type="GO" id="GO:0009251">
    <property type="term" value="P:glucan catabolic process"/>
    <property type="evidence" value="ECO:0007669"/>
    <property type="project" value="TreeGrafter"/>
</dbReference>
<dbReference type="Proteomes" id="UP000054845">
    <property type="component" value="Unassembled WGS sequence"/>
</dbReference>
<dbReference type="InterPro" id="IPR013320">
    <property type="entry name" value="ConA-like_dom_sf"/>
</dbReference>
<reference evidence="3 4" key="1">
    <citation type="submission" date="2014-09" db="EMBL/GenBank/DDBJ databases">
        <authorList>
            <person name="Magalhaes I.L.F."/>
            <person name="Oliveira U."/>
            <person name="Santos F.R."/>
            <person name="Vidigal T.H.D.A."/>
            <person name="Brescovit A.D."/>
            <person name="Santos A.J."/>
        </authorList>
    </citation>
    <scope>NUCLEOTIDE SEQUENCE [LARGE SCALE GENOMIC DNA]</scope>
</reference>
<keyword evidence="1" id="KW-0732">Signal</keyword>
<keyword evidence="4" id="KW-1185">Reference proteome</keyword>
<accession>A0A0N7L8T3</accession>
<dbReference type="PANTHER" id="PTHR10963">
    <property type="entry name" value="GLYCOSYL HYDROLASE-RELATED"/>
    <property type="match status" value="1"/>
</dbReference>
<dbReference type="Pfam" id="PF26113">
    <property type="entry name" value="GH16_XgeA"/>
    <property type="match status" value="1"/>
</dbReference>
<dbReference type="PROSITE" id="PS51762">
    <property type="entry name" value="GH16_2"/>
    <property type="match status" value="1"/>
</dbReference>
<dbReference type="InterPro" id="IPR000757">
    <property type="entry name" value="Beta-glucanase-like"/>
</dbReference>
<evidence type="ECO:0000313" key="3">
    <source>
        <dbReference type="EMBL" id="CEH11866.1"/>
    </source>
</evidence>
<feature type="chain" id="PRO_5006015153" description="GH16 domain-containing protein" evidence="1">
    <location>
        <begin position="22"/>
        <end position="352"/>
    </location>
</feature>
<dbReference type="AlphaFoldDB" id="A0A0N7L8T3"/>
<evidence type="ECO:0000256" key="1">
    <source>
        <dbReference type="SAM" id="SignalP"/>
    </source>
</evidence>
<sequence length="352" mass="37784">MYRPASLLSVLAAVAVVPTIATNWGLTTKITPNTWSQNFNFYSGPDNFTNGLVVYQSEAAAKNMGIAGVVNGEYRMAVSTQAVALEGRPSVRVESKQRFGDGVYVLNVSHVPTGCSTWPAFWTTTTEENGKWPIGGEIDILENANDEFTSNLVSLHTKSDCQIPAKISGQTGSVDYTTCSVYVNNNSGCRVRMNGGSAPTWGASFNRAKGGFFAMARSFGSTGKGVRVWYWPRGSEPADLKASSKTVNPDAWGKPAAWFNIANSCRSDFGPHKIVFDITLGGDWAFNTYVSSGCAAKYGNRPITDQVAYNGTSYNKAYWSVGGVRVFATGGGTDNAASLSKKRSGVELQREA</sequence>